<dbReference type="Pfam" id="PF19493">
    <property type="entry name" value="Trypco1"/>
    <property type="match status" value="1"/>
</dbReference>
<name>A0ABU4KYN8_9ACTN</name>
<gene>
    <name evidence="3" type="ORF">PV517_07645</name>
</gene>
<evidence type="ECO:0000256" key="1">
    <source>
        <dbReference type="SAM" id="MobiDB-lite"/>
    </source>
</evidence>
<evidence type="ECO:0000313" key="3">
    <source>
        <dbReference type="EMBL" id="MDX2908577.1"/>
    </source>
</evidence>
<protein>
    <recommendedName>
        <fullName evidence="2">Trypsin-co-occurring domain-containing protein</fullName>
    </recommendedName>
</protein>
<keyword evidence="4" id="KW-1185">Reference proteome</keyword>
<reference evidence="3 4" key="1">
    <citation type="journal article" date="2023" name="Microb. Genom.">
        <title>Mesoterricola silvestris gen. nov., sp. nov., Mesoterricola sediminis sp. nov., Geothrix oryzae sp. nov., Geothrix edaphica sp. nov., Geothrix rubra sp. nov., and Geothrix limicola sp. nov., six novel members of Acidobacteriota isolated from soils.</title>
        <authorList>
            <person name="Weisberg A.J."/>
            <person name="Pearce E."/>
            <person name="Kramer C.G."/>
            <person name="Chang J.H."/>
            <person name="Clarke C.R."/>
        </authorList>
    </citation>
    <scope>NUCLEOTIDE SEQUENCE [LARGE SCALE GENOMIC DNA]</scope>
    <source>
        <strain evidence="3 4">NRRL_B-2795</strain>
    </source>
</reference>
<accession>A0ABU4KYN8</accession>
<dbReference type="RefSeq" id="WP_143673158.1">
    <property type="nucleotide sequence ID" value="NZ_JAGJBZ010000002.1"/>
</dbReference>
<feature type="domain" description="Trypsin-co-occurring" evidence="2">
    <location>
        <begin position="15"/>
        <end position="121"/>
    </location>
</feature>
<evidence type="ECO:0000313" key="4">
    <source>
        <dbReference type="Proteomes" id="UP001271723"/>
    </source>
</evidence>
<organism evidence="3 4">
    <name type="scientific">Streptomyces griseiscabiei</name>
    <dbReference type="NCBI Taxonomy" id="2993540"/>
    <lineage>
        <taxon>Bacteria</taxon>
        <taxon>Bacillati</taxon>
        <taxon>Actinomycetota</taxon>
        <taxon>Actinomycetes</taxon>
        <taxon>Kitasatosporales</taxon>
        <taxon>Streptomycetaceae</taxon>
        <taxon>Streptomyces</taxon>
    </lineage>
</organism>
<proteinExistence type="predicted"/>
<comment type="caution">
    <text evidence="3">The sequence shown here is derived from an EMBL/GenBank/DDBJ whole genome shotgun (WGS) entry which is preliminary data.</text>
</comment>
<feature type="region of interest" description="Disordered" evidence="1">
    <location>
        <begin position="26"/>
        <end position="48"/>
    </location>
</feature>
<dbReference type="Proteomes" id="UP001271723">
    <property type="component" value="Unassembled WGS sequence"/>
</dbReference>
<sequence>MNEVLTMDVVVSQTEGGQPYAVKVVPLPGDLSPTPPEAAGEERMTSPTGIRDRVDGAVGEMSALLSHIAGTVGRELSGIPVEHRPTEVEAEVCLGLSAQGGPVWLGVRGDYTLRAKLIWKRADATEA</sequence>
<dbReference type="InterPro" id="IPR045794">
    <property type="entry name" value="Trypco1"/>
</dbReference>
<dbReference type="EMBL" id="JARAVY010000002">
    <property type="protein sequence ID" value="MDX2908577.1"/>
    <property type="molecule type" value="Genomic_DNA"/>
</dbReference>
<evidence type="ECO:0000259" key="2">
    <source>
        <dbReference type="Pfam" id="PF19493"/>
    </source>
</evidence>